<gene>
    <name evidence="3" type="ORF">O181_091173</name>
</gene>
<dbReference type="PROSITE" id="PS50994">
    <property type="entry name" value="INTEGRASE"/>
    <property type="match status" value="1"/>
</dbReference>
<dbReference type="Proteomes" id="UP000765509">
    <property type="component" value="Unassembled WGS sequence"/>
</dbReference>
<evidence type="ECO:0000313" key="4">
    <source>
        <dbReference type="Proteomes" id="UP000765509"/>
    </source>
</evidence>
<proteinExistence type="predicted"/>
<dbReference type="InterPro" id="IPR036397">
    <property type="entry name" value="RNaseH_sf"/>
</dbReference>
<accession>A0A9Q3IWV1</accession>
<evidence type="ECO:0000259" key="2">
    <source>
        <dbReference type="PROSITE" id="PS50994"/>
    </source>
</evidence>
<dbReference type="FunFam" id="1.10.340.70:FF:000001">
    <property type="entry name" value="Retrovirus-related Pol polyprotein from transposon gypsy-like Protein"/>
    <property type="match status" value="1"/>
</dbReference>
<dbReference type="Pfam" id="PF17921">
    <property type="entry name" value="Integrase_H2C2"/>
    <property type="match status" value="1"/>
</dbReference>
<dbReference type="SUPFAM" id="SSF53098">
    <property type="entry name" value="Ribonuclease H-like"/>
    <property type="match status" value="1"/>
</dbReference>
<dbReference type="GO" id="GO:0015074">
    <property type="term" value="P:DNA integration"/>
    <property type="evidence" value="ECO:0007669"/>
    <property type="project" value="InterPro"/>
</dbReference>
<feature type="domain" description="Integrase catalytic" evidence="2">
    <location>
        <begin position="167"/>
        <end position="248"/>
    </location>
</feature>
<dbReference type="InterPro" id="IPR012337">
    <property type="entry name" value="RNaseH-like_sf"/>
</dbReference>
<keyword evidence="1" id="KW-0694">RNA-binding</keyword>
<dbReference type="InterPro" id="IPR001584">
    <property type="entry name" value="Integrase_cat-core"/>
</dbReference>
<dbReference type="InterPro" id="IPR041588">
    <property type="entry name" value="Integrase_H2C2"/>
</dbReference>
<dbReference type="Gene3D" id="1.10.340.70">
    <property type="match status" value="1"/>
</dbReference>
<keyword evidence="4" id="KW-1185">Reference proteome</keyword>
<dbReference type="EMBL" id="AVOT02057331">
    <property type="protein sequence ID" value="MBW0551458.1"/>
    <property type="molecule type" value="Genomic_DNA"/>
</dbReference>
<dbReference type="AlphaFoldDB" id="A0A9Q3IWV1"/>
<dbReference type="PANTHER" id="PTHR37984:SF5">
    <property type="entry name" value="PROTEIN NYNRIN-LIKE"/>
    <property type="match status" value="1"/>
</dbReference>
<dbReference type="Gene3D" id="3.30.420.10">
    <property type="entry name" value="Ribonuclease H-like superfamily/Ribonuclease H"/>
    <property type="match status" value="1"/>
</dbReference>
<organism evidence="3 4">
    <name type="scientific">Austropuccinia psidii MF-1</name>
    <dbReference type="NCBI Taxonomy" id="1389203"/>
    <lineage>
        <taxon>Eukaryota</taxon>
        <taxon>Fungi</taxon>
        <taxon>Dikarya</taxon>
        <taxon>Basidiomycota</taxon>
        <taxon>Pucciniomycotina</taxon>
        <taxon>Pucciniomycetes</taxon>
        <taxon>Pucciniales</taxon>
        <taxon>Sphaerophragmiaceae</taxon>
        <taxon>Austropuccinia</taxon>
    </lineage>
</organism>
<feature type="non-terminal residue" evidence="3">
    <location>
        <position position="1"/>
    </location>
</feature>
<dbReference type="GO" id="GO:0005634">
    <property type="term" value="C:nucleus"/>
    <property type="evidence" value="ECO:0007669"/>
    <property type="project" value="UniProtKB-ARBA"/>
</dbReference>
<reference evidence="3" key="1">
    <citation type="submission" date="2021-03" db="EMBL/GenBank/DDBJ databases">
        <title>Draft genome sequence of rust myrtle Austropuccinia psidii MF-1, a brazilian biotype.</title>
        <authorList>
            <person name="Quecine M.C."/>
            <person name="Pachon D.M.R."/>
            <person name="Bonatelli M.L."/>
            <person name="Correr F.H."/>
            <person name="Franceschini L.M."/>
            <person name="Leite T.F."/>
            <person name="Margarido G.R.A."/>
            <person name="Almeida C.A."/>
            <person name="Ferrarezi J.A."/>
            <person name="Labate C.A."/>
        </authorList>
    </citation>
    <scope>NUCLEOTIDE SEQUENCE</scope>
    <source>
        <strain evidence="3">MF-1</strain>
    </source>
</reference>
<evidence type="ECO:0000256" key="1">
    <source>
        <dbReference type="ARBA" id="ARBA00022884"/>
    </source>
</evidence>
<dbReference type="PANTHER" id="PTHR37984">
    <property type="entry name" value="PROTEIN CBG26694"/>
    <property type="match status" value="1"/>
</dbReference>
<sequence>MLRWQIAIQEFGGNMTIVHKCGNIHKNADGLSRWALANTPENKAWVPQEEHHIEGICVTEIGTEFFNHAYDEGRFHLLDGILYHRKTHTYVLALTDRTLINTILHECHDSVASGHLSEDSTLEGLKICSWWPNRKKDVAEYCQTCDRCQNANRATGKKIGMMIQIQEPKSPWEIVHMDWVTALPPGGDRSYKACLVLVDRYSKNPLLLPCHKDDTAMDTAIMIWNKVISHTGLFQNIISDRDPKFTSE</sequence>
<protein>
    <recommendedName>
        <fullName evidence="2">Integrase catalytic domain-containing protein</fullName>
    </recommendedName>
</protein>
<evidence type="ECO:0000313" key="3">
    <source>
        <dbReference type="EMBL" id="MBW0551458.1"/>
    </source>
</evidence>
<dbReference type="GO" id="GO:0003723">
    <property type="term" value="F:RNA binding"/>
    <property type="evidence" value="ECO:0007669"/>
    <property type="project" value="UniProtKB-KW"/>
</dbReference>
<comment type="caution">
    <text evidence="3">The sequence shown here is derived from an EMBL/GenBank/DDBJ whole genome shotgun (WGS) entry which is preliminary data.</text>
</comment>
<dbReference type="InterPro" id="IPR050951">
    <property type="entry name" value="Retrovirus_Pol_polyprotein"/>
</dbReference>
<name>A0A9Q3IWV1_9BASI</name>